<dbReference type="Proteomes" id="UP001168146">
    <property type="component" value="Unassembled WGS sequence"/>
</dbReference>
<evidence type="ECO:0000313" key="3">
    <source>
        <dbReference type="Proteomes" id="UP001168146"/>
    </source>
</evidence>
<dbReference type="EMBL" id="JASUXU010000372">
    <property type="protein sequence ID" value="KAK0301573.1"/>
    <property type="molecule type" value="Genomic_DNA"/>
</dbReference>
<keyword evidence="1" id="KW-1133">Transmembrane helix</keyword>
<keyword evidence="1" id="KW-0472">Membrane</keyword>
<protein>
    <submittedName>
        <fullName evidence="2">Uncharacterized protein</fullName>
    </submittedName>
</protein>
<feature type="transmembrane region" description="Helical" evidence="1">
    <location>
        <begin position="74"/>
        <end position="91"/>
    </location>
</feature>
<name>A0AAN6F379_9PEZI</name>
<comment type="caution">
    <text evidence="2">The sequence shown here is derived from an EMBL/GenBank/DDBJ whole genome shotgun (WGS) entry which is preliminary data.</text>
</comment>
<evidence type="ECO:0000313" key="2">
    <source>
        <dbReference type="EMBL" id="KAK0301573.1"/>
    </source>
</evidence>
<gene>
    <name evidence="2" type="ORF">LTR82_018240</name>
</gene>
<organism evidence="2 3">
    <name type="scientific">Friedmanniomyces endolithicus</name>
    <dbReference type="NCBI Taxonomy" id="329885"/>
    <lineage>
        <taxon>Eukaryota</taxon>
        <taxon>Fungi</taxon>
        <taxon>Dikarya</taxon>
        <taxon>Ascomycota</taxon>
        <taxon>Pezizomycotina</taxon>
        <taxon>Dothideomycetes</taxon>
        <taxon>Dothideomycetidae</taxon>
        <taxon>Mycosphaerellales</taxon>
        <taxon>Teratosphaeriaceae</taxon>
        <taxon>Friedmanniomyces</taxon>
    </lineage>
</organism>
<reference evidence="2" key="1">
    <citation type="submission" date="2021-12" db="EMBL/GenBank/DDBJ databases">
        <title>Black yeast isolated from Biological Soil Crust.</title>
        <authorList>
            <person name="Kurbessoian T."/>
        </authorList>
    </citation>
    <scope>NUCLEOTIDE SEQUENCE</scope>
    <source>
        <strain evidence="2">CCFEE 5208</strain>
    </source>
</reference>
<sequence>MSYAAALMLPTCLITFGVNEVYDIDSDTGNLRKTNSWAHGTALFVCNIPFVLLAAKLLTGLVILLALPASASSPWVLGYTAAFLCPAWTYLTPPLRLKERPIIDSLSNGLMCWLF</sequence>
<evidence type="ECO:0000256" key="1">
    <source>
        <dbReference type="SAM" id="Phobius"/>
    </source>
</evidence>
<proteinExistence type="predicted"/>
<dbReference type="AlphaFoldDB" id="A0AAN6F379"/>
<keyword evidence="1" id="KW-0812">Transmembrane</keyword>
<feature type="transmembrane region" description="Helical" evidence="1">
    <location>
        <begin position="41"/>
        <end position="67"/>
    </location>
</feature>
<accession>A0AAN6F379</accession>